<reference evidence="4" key="2">
    <citation type="journal article" date="2023" name="Commun. Biol.">
        <title>Intrasexual cuticular hydrocarbon dimorphism in a wasp sheds light on hydrocarbon biosynthesis genes in Hymenoptera.</title>
        <authorList>
            <person name="Moris V.C."/>
            <person name="Podsiadlowski L."/>
            <person name="Martin S."/>
            <person name="Oeyen J.P."/>
            <person name="Donath A."/>
            <person name="Petersen M."/>
            <person name="Wilbrandt J."/>
            <person name="Misof B."/>
            <person name="Liedtke D."/>
            <person name="Thamm M."/>
            <person name="Scheiner R."/>
            <person name="Schmitt T."/>
            <person name="Niehuis O."/>
        </authorList>
    </citation>
    <scope>NUCLEOTIDE SEQUENCE</scope>
    <source>
        <strain evidence="4">GBR_01_08_01A</strain>
    </source>
</reference>
<evidence type="ECO:0008006" key="6">
    <source>
        <dbReference type="Google" id="ProtNLM"/>
    </source>
</evidence>
<dbReference type="InterPro" id="IPR029033">
    <property type="entry name" value="His_PPase_superfam"/>
</dbReference>
<keyword evidence="3" id="KW-0472">Membrane</keyword>
<dbReference type="Proteomes" id="UP001258017">
    <property type="component" value="Unassembled WGS sequence"/>
</dbReference>
<dbReference type="Pfam" id="PF00328">
    <property type="entry name" value="His_Phos_2"/>
    <property type="match status" value="1"/>
</dbReference>
<evidence type="ECO:0000256" key="2">
    <source>
        <dbReference type="ARBA" id="ARBA00005375"/>
    </source>
</evidence>
<dbReference type="Gene3D" id="3.40.50.1240">
    <property type="entry name" value="Phosphoglycerate mutase-like"/>
    <property type="match status" value="1"/>
</dbReference>
<keyword evidence="3" id="KW-0812">Transmembrane</keyword>
<dbReference type="SUPFAM" id="SSF53254">
    <property type="entry name" value="Phosphoglycerate mutase-like"/>
    <property type="match status" value="1"/>
</dbReference>
<comment type="catalytic activity">
    <reaction evidence="1">
        <text>a phosphate monoester + H2O = an alcohol + phosphate</text>
        <dbReference type="Rhea" id="RHEA:15017"/>
        <dbReference type="ChEBI" id="CHEBI:15377"/>
        <dbReference type="ChEBI" id="CHEBI:30879"/>
        <dbReference type="ChEBI" id="CHEBI:43474"/>
        <dbReference type="ChEBI" id="CHEBI:67140"/>
        <dbReference type="EC" id="3.1.3.2"/>
    </reaction>
</comment>
<accession>A0AAD9RS63</accession>
<feature type="transmembrane region" description="Helical" evidence="3">
    <location>
        <begin position="55"/>
        <end position="76"/>
    </location>
</feature>
<name>A0AAD9RS63_9HYME</name>
<keyword evidence="3" id="KW-1133">Transmembrane helix</keyword>
<dbReference type="InterPro" id="IPR033379">
    <property type="entry name" value="Acid_Pase_AS"/>
</dbReference>
<comment type="similarity">
    <text evidence="2">Belongs to the histidine acid phosphatase family.</text>
</comment>
<dbReference type="GO" id="GO:0003993">
    <property type="term" value="F:acid phosphatase activity"/>
    <property type="evidence" value="ECO:0007669"/>
    <property type="project" value="UniProtKB-EC"/>
</dbReference>
<dbReference type="EMBL" id="JAIFRP010000022">
    <property type="protein sequence ID" value="KAK2584977.1"/>
    <property type="molecule type" value="Genomic_DNA"/>
</dbReference>
<comment type="caution">
    <text evidence="4">The sequence shown here is derived from an EMBL/GenBank/DDBJ whole genome shotgun (WGS) entry which is preliminary data.</text>
</comment>
<dbReference type="InterPro" id="IPR050645">
    <property type="entry name" value="Histidine_acid_phosphatase"/>
</dbReference>
<dbReference type="CDD" id="cd07061">
    <property type="entry name" value="HP_HAP_like"/>
    <property type="match status" value="1"/>
</dbReference>
<evidence type="ECO:0000313" key="5">
    <source>
        <dbReference type="Proteomes" id="UP001258017"/>
    </source>
</evidence>
<reference evidence="4" key="1">
    <citation type="submission" date="2021-08" db="EMBL/GenBank/DDBJ databases">
        <authorList>
            <person name="Misof B."/>
            <person name="Oliver O."/>
            <person name="Podsiadlowski L."/>
            <person name="Donath A."/>
            <person name="Peters R."/>
            <person name="Mayer C."/>
            <person name="Rust J."/>
            <person name="Gunkel S."/>
            <person name="Lesny P."/>
            <person name="Martin S."/>
            <person name="Oeyen J.P."/>
            <person name="Petersen M."/>
            <person name="Panagiotis P."/>
            <person name="Wilbrandt J."/>
            <person name="Tanja T."/>
        </authorList>
    </citation>
    <scope>NUCLEOTIDE SEQUENCE</scope>
    <source>
        <strain evidence="4">GBR_01_08_01A</strain>
        <tissue evidence="4">Thorax + abdomen</tissue>
    </source>
</reference>
<dbReference type="PANTHER" id="PTHR11567">
    <property type="entry name" value="ACID PHOSPHATASE-RELATED"/>
    <property type="match status" value="1"/>
</dbReference>
<dbReference type="InterPro" id="IPR000560">
    <property type="entry name" value="His_Pase_clade-2"/>
</dbReference>
<dbReference type="PROSITE" id="PS00616">
    <property type="entry name" value="HIS_ACID_PHOSPHAT_1"/>
    <property type="match status" value="1"/>
</dbReference>
<dbReference type="AlphaFoldDB" id="A0AAD9RS63"/>
<organism evidence="4 5">
    <name type="scientific">Odynerus spinipes</name>
    <dbReference type="NCBI Taxonomy" id="1348599"/>
    <lineage>
        <taxon>Eukaryota</taxon>
        <taxon>Metazoa</taxon>
        <taxon>Ecdysozoa</taxon>
        <taxon>Arthropoda</taxon>
        <taxon>Hexapoda</taxon>
        <taxon>Insecta</taxon>
        <taxon>Pterygota</taxon>
        <taxon>Neoptera</taxon>
        <taxon>Endopterygota</taxon>
        <taxon>Hymenoptera</taxon>
        <taxon>Apocrita</taxon>
        <taxon>Aculeata</taxon>
        <taxon>Vespoidea</taxon>
        <taxon>Vespidae</taxon>
        <taxon>Eumeninae</taxon>
        <taxon>Odynerus</taxon>
    </lineage>
</organism>
<sequence length="421" mass="48267">MTFIYNPKHATESSRDRFSDDIGHTPENSDIDEITNMDRSRRSYKRSCHVQKRGICVTLVILALIIGTILLAYTAFASSVEDGTIQQVAFIFRHGDRTPTETYPADPYLNYKWPGGWGALTTKGMRQLYSVGKWIRKTYGSIVGFKYDSATTLIRSSYADRCIMSAQSLLAGLYPPTPEEIFIPGLAWRPIPVHPIPRDMDKTIVVKAPCPRLDKALQEAYFNESMRSDKKLATYYKELSMHTKQPIKTITDVEFLYNTLEIEEQSGLELPQWTKKYYNETMREIAARSLAIFTSNTLQRRLRGGPLLKEILNRMQDTTIKKDWKKAYFYSAHDITLVNVLRAMGFTEELFKPEYGATLIFELRSLGIDKQEVKVAYLNSSQSNEVHPMKIPNCNAPCLLPDLLNVWKDVIPANWDEECLQ</sequence>
<evidence type="ECO:0000256" key="3">
    <source>
        <dbReference type="SAM" id="Phobius"/>
    </source>
</evidence>
<gene>
    <name evidence="4" type="ORF">KPH14_008508</name>
</gene>
<evidence type="ECO:0000256" key="1">
    <source>
        <dbReference type="ARBA" id="ARBA00000032"/>
    </source>
</evidence>
<keyword evidence="5" id="KW-1185">Reference proteome</keyword>
<dbReference type="PANTHER" id="PTHR11567:SF19">
    <property type="entry name" value="GH19849P"/>
    <property type="match status" value="1"/>
</dbReference>
<evidence type="ECO:0000313" key="4">
    <source>
        <dbReference type="EMBL" id="KAK2584977.1"/>
    </source>
</evidence>
<proteinExistence type="inferred from homology"/>
<protein>
    <recommendedName>
        <fullName evidence="6">Lysosomal acid phosphatase</fullName>
    </recommendedName>
</protein>